<name>A0ACB8TRY3_9APHY</name>
<evidence type="ECO:0000313" key="1">
    <source>
        <dbReference type="EMBL" id="KAI0084614.1"/>
    </source>
</evidence>
<dbReference type="Proteomes" id="UP001055072">
    <property type="component" value="Unassembled WGS sequence"/>
</dbReference>
<organism evidence="1 2">
    <name type="scientific">Irpex rosettiformis</name>
    <dbReference type="NCBI Taxonomy" id="378272"/>
    <lineage>
        <taxon>Eukaryota</taxon>
        <taxon>Fungi</taxon>
        <taxon>Dikarya</taxon>
        <taxon>Basidiomycota</taxon>
        <taxon>Agaricomycotina</taxon>
        <taxon>Agaricomycetes</taxon>
        <taxon>Polyporales</taxon>
        <taxon>Irpicaceae</taxon>
        <taxon>Irpex</taxon>
    </lineage>
</organism>
<proteinExistence type="predicted"/>
<sequence>MEVAEEVVMLCDAGEPISTDAPLSVVVKSARQAVQVESWLQARFDFSKSAIDLMSDAITPESLASEILAMTAVVSPKYPWATGEIPIMFSGFDLVVSPEDLDFDGLKAVPEDSYDMEDISSPGQHYPMMEAPPVQRSAVSSPIESPFILVSPPPASAEMKPLNIIKDKKPGRNTAPLDGKLSRKTGFAVGLLAVGALLGSPSHPTFDQLDLALPETPSPYASHFTIPNSTESIFDRVIDWQGTLPGGAYFSETENHISPWSDGTPRMM</sequence>
<reference evidence="1" key="1">
    <citation type="journal article" date="2021" name="Environ. Microbiol.">
        <title>Gene family expansions and transcriptome signatures uncover fungal adaptations to wood decay.</title>
        <authorList>
            <person name="Hage H."/>
            <person name="Miyauchi S."/>
            <person name="Viragh M."/>
            <person name="Drula E."/>
            <person name="Min B."/>
            <person name="Chaduli D."/>
            <person name="Navarro D."/>
            <person name="Favel A."/>
            <person name="Norest M."/>
            <person name="Lesage-Meessen L."/>
            <person name="Balint B."/>
            <person name="Merenyi Z."/>
            <person name="de Eugenio L."/>
            <person name="Morin E."/>
            <person name="Martinez A.T."/>
            <person name="Baldrian P."/>
            <person name="Stursova M."/>
            <person name="Martinez M.J."/>
            <person name="Novotny C."/>
            <person name="Magnuson J.K."/>
            <person name="Spatafora J.W."/>
            <person name="Maurice S."/>
            <person name="Pangilinan J."/>
            <person name="Andreopoulos W."/>
            <person name="LaButti K."/>
            <person name="Hundley H."/>
            <person name="Na H."/>
            <person name="Kuo A."/>
            <person name="Barry K."/>
            <person name="Lipzen A."/>
            <person name="Henrissat B."/>
            <person name="Riley R."/>
            <person name="Ahrendt S."/>
            <person name="Nagy L.G."/>
            <person name="Grigoriev I.V."/>
            <person name="Martin F."/>
            <person name="Rosso M.N."/>
        </authorList>
    </citation>
    <scope>NUCLEOTIDE SEQUENCE</scope>
    <source>
        <strain evidence="1">CBS 384.51</strain>
    </source>
</reference>
<evidence type="ECO:0000313" key="2">
    <source>
        <dbReference type="Proteomes" id="UP001055072"/>
    </source>
</evidence>
<accession>A0ACB8TRY3</accession>
<gene>
    <name evidence="1" type="ORF">BDY19DRAFT_521219</name>
</gene>
<protein>
    <submittedName>
        <fullName evidence="1">Uncharacterized protein</fullName>
    </submittedName>
</protein>
<keyword evidence="2" id="KW-1185">Reference proteome</keyword>
<comment type="caution">
    <text evidence="1">The sequence shown here is derived from an EMBL/GenBank/DDBJ whole genome shotgun (WGS) entry which is preliminary data.</text>
</comment>
<dbReference type="EMBL" id="MU274940">
    <property type="protein sequence ID" value="KAI0084614.1"/>
    <property type="molecule type" value="Genomic_DNA"/>
</dbReference>